<organism evidence="2 3">
    <name type="scientific">Symbiodinium pilosum</name>
    <name type="common">Dinoflagellate</name>
    <dbReference type="NCBI Taxonomy" id="2952"/>
    <lineage>
        <taxon>Eukaryota</taxon>
        <taxon>Sar</taxon>
        <taxon>Alveolata</taxon>
        <taxon>Dinophyceae</taxon>
        <taxon>Suessiales</taxon>
        <taxon>Symbiodiniaceae</taxon>
        <taxon>Symbiodinium</taxon>
    </lineage>
</organism>
<dbReference type="InterPro" id="IPR012668">
    <property type="entry name" value="CHP02466"/>
</dbReference>
<proteinExistence type="predicted"/>
<reference evidence="2" key="1">
    <citation type="submission" date="2021-02" db="EMBL/GenBank/DDBJ databases">
        <authorList>
            <person name="Dougan E. K."/>
            <person name="Rhodes N."/>
            <person name="Thang M."/>
            <person name="Chan C."/>
        </authorList>
    </citation>
    <scope>NUCLEOTIDE SEQUENCE</scope>
</reference>
<gene>
    <name evidence="2" type="ORF">SPIL2461_LOCUS21726</name>
</gene>
<name>A0A812XY83_SYMPI</name>
<accession>A0A812XY83</accession>
<feature type="signal peptide" evidence="1">
    <location>
        <begin position="1"/>
        <end position="19"/>
    </location>
</feature>
<dbReference type="OrthoDB" id="424589at2759"/>
<protein>
    <recommendedName>
        <fullName evidence="4">Prolyl 4-hydroxylase alpha subunit Fe(2+) 2OG dioxygenase domain-containing protein</fullName>
    </recommendedName>
</protein>
<sequence length="278" mass="31931">MVRCVPFLGLLAFWVFLRGFCFSPVSLPSVQRYLTCRAAQPDETTAAPPGGCLPNGELRETYEPDTSLDAREGRLEIFPSPIYRRKIKPSNEDVHALNDEITTNFRRLMARDDKGIEYSQTHYAGGYTSYFSLPALQRWVPPIKTLEQWLQPHIREFIQQAGLQDGPELFMTDCWANVMGDGTEHVFHQHKKSTISGTYYVQTPRGCSGLLFEDPRLDRTVAKQSRRVVEFPAIAGFVILFESWQRHKVPPNCGEGERISVSFNYHWRYEEPTKIPLE</sequence>
<dbReference type="Gene3D" id="2.60.120.620">
    <property type="entry name" value="q2cbj1_9rhob like domain"/>
    <property type="match status" value="1"/>
</dbReference>
<comment type="caution">
    <text evidence="2">The sequence shown here is derived from an EMBL/GenBank/DDBJ whole genome shotgun (WGS) entry which is preliminary data.</text>
</comment>
<feature type="chain" id="PRO_5032276393" description="Prolyl 4-hydroxylase alpha subunit Fe(2+) 2OG dioxygenase domain-containing protein" evidence="1">
    <location>
        <begin position="20"/>
        <end position="278"/>
    </location>
</feature>
<keyword evidence="3" id="KW-1185">Reference proteome</keyword>
<evidence type="ECO:0008006" key="4">
    <source>
        <dbReference type="Google" id="ProtNLM"/>
    </source>
</evidence>
<dbReference type="AlphaFoldDB" id="A0A812XY83"/>
<dbReference type="Proteomes" id="UP000649617">
    <property type="component" value="Unassembled WGS sequence"/>
</dbReference>
<evidence type="ECO:0000256" key="1">
    <source>
        <dbReference type="SAM" id="SignalP"/>
    </source>
</evidence>
<dbReference type="Pfam" id="PF13759">
    <property type="entry name" value="2OG-FeII_Oxy_5"/>
    <property type="match status" value="1"/>
</dbReference>
<dbReference type="NCBIfam" id="TIGR02466">
    <property type="entry name" value="TIGR02466 family protein"/>
    <property type="match status" value="1"/>
</dbReference>
<dbReference type="EMBL" id="CAJNIZ010046527">
    <property type="protein sequence ID" value="CAE7750536.1"/>
    <property type="molecule type" value="Genomic_DNA"/>
</dbReference>
<keyword evidence="1" id="KW-0732">Signal</keyword>
<evidence type="ECO:0000313" key="3">
    <source>
        <dbReference type="Proteomes" id="UP000649617"/>
    </source>
</evidence>
<evidence type="ECO:0000313" key="2">
    <source>
        <dbReference type="EMBL" id="CAE7750536.1"/>
    </source>
</evidence>